<name>A0A1F7RXP7_9BACT</name>
<evidence type="ECO:0000313" key="4">
    <source>
        <dbReference type="Proteomes" id="UP000178797"/>
    </source>
</evidence>
<dbReference type="InterPro" id="IPR038607">
    <property type="entry name" value="PhoD-like_sf"/>
</dbReference>
<dbReference type="InterPro" id="IPR029052">
    <property type="entry name" value="Metallo-depent_PP-like"/>
</dbReference>
<dbReference type="Pfam" id="PF25077">
    <property type="entry name" value="DUF7800"/>
    <property type="match status" value="1"/>
</dbReference>
<organism evidence="3 4">
    <name type="scientific">Candidatus Schekmanbacteria bacterium RBG_16_38_10</name>
    <dbReference type="NCBI Taxonomy" id="1817879"/>
    <lineage>
        <taxon>Bacteria</taxon>
        <taxon>Candidatus Schekmaniibacteriota</taxon>
    </lineage>
</organism>
<feature type="domain" description="DUF7800" evidence="2">
    <location>
        <begin position="31"/>
        <end position="112"/>
    </location>
</feature>
<dbReference type="Proteomes" id="UP000178797">
    <property type="component" value="Unassembled WGS sequence"/>
</dbReference>
<dbReference type="Gene3D" id="3.60.21.70">
    <property type="entry name" value="PhoD-like phosphatase"/>
    <property type="match status" value="1"/>
</dbReference>
<dbReference type="PANTHER" id="PTHR33987:SF1">
    <property type="entry name" value="CALCINEURIN-LIKE METALLO-PHOSPHOESTERASE SUPERFAMILY PROTEIN"/>
    <property type="match status" value="1"/>
</dbReference>
<dbReference type="EMBL" id="MGDE01000092">
    <property type="protein sequence ID" value="OGL46346.1"/>
    <property type="molecule type" value="Genomic_DNA"/>
</dbReference>
<dbReference type="PANTHER" id="PTHR33987">
    <property type="entry name" value="CALCINEURIN-LIKE METALLO-PHOSPHOESTERASE SUPERFAMILY PROTEIN"/>
    <property type="match status" value="1"/>
</dbReference>
<dbReference type="Pfam" id="PF09423">
    <property type="entry name" value="PhoD"/>
    <property type="match status" value="1"/>
</dbReference>
<dbReference type="SUPFAM" id="SSF56300">
    <property type="entry name" value="Metallo-dependent phosphatases"/>
    <property type="match status" value="1"/>
</dbReference>
<dbReference type="InterPro" id="IPR018946">
    <property type="entry name" value="PhoD-like_MPP"/>
</dbReference>
<comment type="caution">
    <text evidence="3">The sequence shown here is derived from an EMBL/GenBank/DDBJ whole genome shotgun (WGS) entry which is preliminary data.</text>
</comment>
<dbReference type="InterPro" id="IPR056702">
    <property type="entry name" value="DUF7800"/>
</dbReference>
<proteinExistence type="predicted"/>
<accession>A0A1F7RXP7</accession>
<sequence length="439" mass="49784">MKNRLWIFLLITFFWGMIAYIVNETAEAAYVTHGPVVGGVSAKKAKIFLRTNESASVKIEYGTDPNFLDSLMTMTFQTSSEKDFTKIIPLSGLKPKATYYLNVYVDGVPQGSPPYHSFKTFPATTDPKRFKFIILTDFKTQRRVTEAFPTFLNASQEGADFAFIGGDFDHRDPDTLFEKRRMFKDLYNPNSLGLTNFVNDILRRMPIVHHWDDHDAGGNNIDKTYPYWKRSNRVFREYVPTYNLPLVNNGIWQHFTYAQADFFVLDNRSQRDLNIDPDDENKSMLDGDNLGPNGQLEWLKQRLLNSTARWKIIFSSVVTNTTTKHGDSWAAFQTEWVNLKNFIHDNEISGVVFISGDLHMGGIDDGNVSGFPEMVVPSPNSSESCGTGSLPGNWSEGIYYNDTGSCNGYGVVTVLTNPDRLLLEVKDENGTTRLSYTVY</sequence>
<feature type="domain" description="PhoD-like phosphatase metallophosphatase" evidence="1">
    <location>
        <begin position="200"/>
        <end position="364"/>
    </location>
</feature>
<reference evidence="3 4" key="1">
    <citation type="journal article" date="2016" name="Nat. Commun.">
        <title>Thousands of microbial genomes shed light on interconnected biogeochemical processes in an aquifer system.</title>
        <authorList>
            <person name="Anantharaman K."/>
            <person name="Brown C.T."/>
            <person name="Hug L.A."/>
            <person name="Sharon I."/>
            <person name="Castelle C.J."/>
            <person name="Probst A.J."/>
            <person name="Thomas B.C."/>
            <person name="Singh A."/>
            <person name="Wilkins M.J."/>
            <person name="Karaoz U."/>
            <person name="Brodie E.L."/>
            <person name="Williams K.H."/>
            <person name="Hubbard S.S."/>
            <person name="Banfield J.F."/>
        </authorList>
    </citation>
    <scope>NUCLEOTIDE SEQUENCE [LARGE SCALE GENOMIC DNA]</scope>
</reference>
<dbReference type="Gene3D" id="2.60.40.380">
    <property type="entry name" value="Purple acid phosphatase-like, N-terminal"/>
    <property type="match status" value="1"/>
</dbReference>
<evidence type="ECO:0000259" key="1">
    <source>
        <dbReference type="Pfam" id="PF09423"/>
    </source>
</evidence>
<evidence type="ECO:0000313" key="3">
    <source>
        <dbReference type="EMBL" id="OGL46346.1"/>
    </source>
</evidence>
<gene>
    <name evidence="3" type="ORF">A2W05_08385</name>
</gene>
<dbReference type="AlphaFoldDB" id="A0A1F7RXP7"/>
<protein>
    <submittedName>
        <fullName evidence="3">Uncharacterized protein</fullName>
    </submittedName>
</protein>
<evidence type="ECO:0000259" key="2">
    <source>
        <dbReference type="Pfam" id="PF25077"/>
    </source>
</evidence>